<keyword evidence="9" id="KW-1015">Disulfide bond</keyword>
<comment type="catalytic activity">
    <reaction evidence="17">
        <text>Na(+)(in) = Na(+)(out)</text>
        <dbReference type="Rhea" id="RHEA:34963"/>
        <dbReference type="ChEBI" id="CHEBI:29101"/>
    </reaction>
</comment>
<feature type="domain" description="Neurotransmitter-gated ion-channel ligand-binding" evidence="22">
    <location>
        <begin position="67"/>
        <end position="179"/>
    </location>
</feature>
<comment type="caution">
    <text evidence="21">Lacks conserved residue(s) required for the propagation of feature annotation.</text>
</comment>
<evidence type="ECO:0000256" key="6">
    <source>
        <dbReference type="ARBA" id="ARBA00023018"/>
    </source>
</evidence>
<keyword evidence="3 21" id="KW-0812">Transmembrane</keyword>
<reference evidence="24 25" key="1">
    <citation type="journal article" date="2013" name="Proc. Natl. Acad. Sci. U.S.A.">
        <title>The king cobra genome reveals dynamic gene evolution and adaptation in the snake venom system.</title>
        <authorList>
            <person name="Vonk F.J."/>
            <person name="Casewell N.R."/>
            <person name="Henkel C.V."/>
            <person name="Heimberg A.M."/>
            <person name="Jansen H.J."/>
            <person name="McCleary R.J."/>
            <person name="Kerkkamp H.M."/>
            <person name="Vos R.A."/>
            <person name="Guerreiro I."/>
            <person name="Calvete J.J."/>
            <person name="Wuster W."/>
            <person name="Woods A.E."/>
            <person name="Logan J.M."/>
            <person name="Harrison R.A."/>
            <person name="Castoe T.A."/>
            <person name="de Koning A.P."/>
            <person name="Pollock D.D."/>
            <person name="Yandell M."/>
            <person name="Calderon D."/>
            <person name="Renjifo C."/>
            <person name="Currier R.B."/>
            <person name="Salgado D."/>
            <person name="Pla D."/>
            <person name="Sanz L."/>
            <person name="Hyder A.S."/>
            <person name="Ribeiro J.M."/>
            <person name="Arntzen J.W."/>
            <person name="van den Thillart G.E."/>
            <person name="Boetzer M."/>
            <person name="Pirovano W."/>
            <person name="Dirks R.P."/>
            <person name="Spaink H.P."/>
            <person name="Duboule D."/>
            <person name="McGlinn E."/>
            <person name="Kini R.M."/>
            <person name="Richardson M.K."/>
        </authorList>
    </citation>
    <scope>NUCLEOTIDE SEQUENCE</scope>
    <source>
        <tissue evidence="24">Blood</tissue>
    </source>
</reference>
<dbReference type="Pfam" id="PF02931">
    <property type="entry name" value="Neur_chan_LBD"/>
    <property type="match status" value="3"/>
</dbReference>
<evidence type="ECO:0000256" key="5">
    <source>
        <dbReference type="ARBA" id="ARBA00022989"/>
    </source>
</evidence>
<evidence type="ECO:0000313" key="25">
    <source>
        <dbReference type="Proteomes" id="UP000018936"/>
    </source>
</evidence>
<dbReference type="NCBIfam" id="TIGR00860">
    <property type="entry name" value="LIC"/>
    <property type="match status" value="1"/>
</dbReference>
<keyword evidence="14 21" id="KW-0407">Ion channel</keyword>
<dbReference type="Gene3D" id="1.20.58.390">
    <property type="entry name" value="Neurotransmitter-gated ion-channel transmembrane domain"/>
    <property type="match status" value="4"/>
</dbReference>
<keyword evidence="4" id="KW-0732">Signal</keyword>
<evidence type="ECO:0000256" key="13">
    <source>
        <dbReference type="ARBA" id="ARBA00023286"/>
    </source>
</evidence>
<dbReference type="InterPro" id="IPR038050">
    <property type="entry name" value="Neuro_actylchol_rec"/>
</dbReference>
<dbReference type="InterPro" id="IPR036734">
    <property type="entry name" value="Neur_chan_lig-bd_sf"/>
</dbReference>
<feature type="domain" description="Neurotransmitter-gated ion-channel transmembrane" evidence="23">
    <location>
        <begin position="186"/>
        <end position="413"/>
    </location>
</feature>
<evidence type="ECO:0000256" key="1">
    <source>
        <dbReference type="ARBA" id="ARBA00022448"/>
    </source>
</evidence>
<evidence type="ECO:0000256" key="9">
    <source>
        <dbReference type="ARBA" id="ARBA00023157"/>
    </source>
</evidence>
<evidence type="ECO:0000256" key="18">
    <source>
        <dbReference type="ARBA" id="ARBA00038312"/>
    </source>
</evidence>
<evidence type="ECO:0000259" key="22">
    <source>
        <dbReference type="Pfam" id="PF02931"/>
    </source>
</evidence>
<dbReference type="Proteomes" id="UP000018936">
    <property type="component" value="Unassembled WGS sequence"/>
</dbReference>
<evidence type="ECO:0000256" key="8">
    <source>
        <dbReference type="ARBA" id="ARBA00023136"/>
    </source>
</evidence>
<gene>
    <name evidence="24" type="primary">CHRNA3</name>
    <name evidence="24" type="ORF">L345_07566</name>
</gene>
<feature type="domain" description="Neurotransmitter-gated ion-channel transmembrane" evidence="23">
    <location>
        <begin position="606"/>
        <end position="846"/>
    </location>
</feature>
<feature type="domain" description="Neurotransmitter-gated ion-channel ligand-binding" evidence="22">
    <location>
        <begin position="2"/>
        <end position="54"/>
    </location>
</feature>
<keyword evidence="25" id="KW-1185">Reference proteome</keyword>
<dbReference type="GO" id="GO:0004888">
    <property type="term" value="F:transmembrane signaling receptor activity"/>
    <property type="evidence" value="ECO:0007669"/>
    <property type="project" value="InterPro"/>
</dbReference>
<feature type="transmembrane region" description="Helical" evidence="21">
    <location>
        <begin position="600"/>
        <end position="623"/>
    </location>
</feature>
<comment type="catalytic activity">
    <reaction evidence="16">
        <text>K(+)(in) = K(+)(out)</text>
        <dbReference type="Rhea" id="RHEA:29463"/>
        <dbReference type="ChEBI" id="CHEBI:29103"/>
    </reaction>
</comment>
<proteinExistence type="inferred from homology"/>
<keyword evidence="6" id="KW-0770">Synapse</keyword>
<protein>
    <recommendedName>
        <fullName evidence="19">Acetylcholine receptor subunit alpha</fullName>
    </recommendedName>
</protein>
<evidence type="ECO:0000259" key="23">
    <source>
        <dbReference type="Pfam" id="PF02932"/>
    </source>
</evidence>
<keyword evidence="1 21" id="KW-0813">Transport</keyword>
<comment type="subcellular location">
    <subcellularLocation>
        <location evidence="15">Postsynaptic cell membrane</location>
        <topology evidence="15">Multi-pass membrane protein</topology>
    </subcellularLocation>
</comment>
<evidence type="ECO:0000256" key="17">
    <source>
        <dbReference type="ARBA" id="ARBA00036239"/>
    </source>
</evidence>
<dbReference type="PROSITE" id="PS00236">
    <property type="entry name" value="NEUROTR_ION_CHANNEL"/>
    <property type="match status" value="2"/>
</dbReference>
<keyword evidence="10 24" id="KW-0675">Receptor</keyword>
<evidence type="ECO:0000313" key="24">
    <source>
        <dbReference type="EMBL" id="ETE66640.1"/>
    </source>
</evidence>
<keyword evidence="11" id="KW-0325">Glycoprotein</keyword>
<evidence type="ECO:0000256" key="4">
    <source>
        <dbReference type="ARBA" id="ARBA00022729"/>
    </source>
</evidence>
<evidence type="ECO:0000256" key="20">
    <source>
        <dbReference type="ARBA" id="ARBA00062451"/>
    </source>
</evidence>
<feature type="non-terminal residue" evidence="24">
    <location>
        <position position="851"/>
    </location>
</feature>
<keyword evidence="8 21" id="KW-0472">Membrane</keyword>
<dbReference type="SUPFAM" id="SSF90112">
    <property type="entry name" value="Neurotransmitter-gated ion-channel transmembrane pore"/>
    <property type="match status" value="2"/>
</dbReference>
<evidence type="ECO:0000256" key="14">
    <source>
        <dbReference type="ARBA" id="ARBA00023303"/>
    </source>
</evidence>
<comment type="caution">
    <text evidence="24">The sequence shown here is derived from an EMBL/GenBank/DDBJ whole genome shotgun (WGS) entry which is preliminary data.</text>
</comment>
<keyword evidence="5 21" id="KW-1133">Transmembrane helix</keyword>
<dbReference type="InterPro" id="IPR006201">
    <property type="entry name" value="Neur_channel"/>
</dbReference>
<dbReference type="GO" id="GO:0045211">
    <property type="term" value="C:postsynaptic membrane"/>
    <property type="evidence" value="ECO:0007669"/>
    <property type="project" value="UniProtKB-SubCell"/>
</dbReference>
<dbReference type="FunFam" id="2.70.170.10:FF:000060">
    <property type="entry name" value="Nicotinic acetylcholine receptor subunit alpha4"/>
    <property type="match status" value="1"/>
</dbReference>
<feature type="domain" description="Neurotransmitter-gated ion-channel ligand-binding" evidence="22">
    <location>
        <begin position="414"/>
        <end position="598"/>
    </location>
</feature>
<accession>V8NX54</accession>
<keyword evidence="2" id="KW-1003">Cell membrane</keyword>
<dbReference type="GO" id="GO:0005230">
    <property type="term" value="F:extracellular ligand-gated monoatomic ion channel activity"/>
    <property type="evidence" value="ECO:0007669"/>
    <property type="project" value="InterPro"/>
</dbReference>
<dbReference type="FunFam" id="2.70.170.10:FF:000005">
    <property type="entry name" value="Neuronal nicotinic acetylcholine receptor alpha4 subunit"/>
    <property type="match status" value="1"/>
</dbReference>
<evidence type="ECO:0000256" key="11">
    <source>
        <dbReference type="ARBA" id="ARBA00023180"/>
    </source>
</evidence>
<dbReference type="AlphaFoldDB" id="V8NX54"/>
<comment type="subunit">
    <text evidence="20">One of the alpha chains that assemble within the acetylcholine receptor, a pentamer of two alpha chains, a beta, a delta, and a gamma or epsilon chains.</text>
</comment>
<organism evidence="24 25">
    <name type="scientific">Ophiophagus hannah</name>
    <name type="common">King cobra</name>
    <name type="synonym">Naja hannah</name>
    <dbReference type="NCBI Taxonomy" id="8665"/>
    <lineage>
        <taxon>Eukaryota</taxon>
        <taxon>Metazoa</taxon>
        <taxon>Chordata</taxon>
        <taxon>Craniata</taxon>
        <taxon>Vertebrata</taxon>
        <taxon>Euteleostomi</taxon>
        <taxon>Lepidosauria</taxon>
        <taxon>Squamata</taxon>
        <taxon>Bifurcata</taxon>
        <taxon>Unidentata</taxon>
        <taxon>Episquamata</taxon>
        <taxon>Toxicofera</taxon>
        <taxon>Serpentes</taxon>
        <taxon>Colubroidea</taxon>
        <taxon>Elapidae</taxon>
        <taxon>Elapinae</taxon>
        <taxon>Ophiophagus</taxon>
    </lineage>
</organism>
<evidence type="ECO:0000256" key="16">
    <source>
        <dbReference type="ARBA" id="ARBA00034430"/>
    </source>
</evidence>
<dbReference type="InterPro" id="IPR036719">
    <property type="entry name" value="Neuro-gated_channel_TM_sf"/>
</dbReference>
<dbReference type="FunFam" id="1.20.58.390:FF:000008">
    <property type="entry name" value="Cholinergic receptor nicotinic beta 4 subunit"/>
    <property type="match status" value="1"/>
</dbReference>
<dbReference type="Gene3D" id="2.70.170.10">
    <property type="entry name" value="Neurotransmitter-gated ion-channel ligand-binding domain"/>
    <property type="match status" value="3"/>
</dbReference>
<evidence type="ECO:0000256" key="7">
    <source>
        <dbReference type="ARBA" id="ARBA00023065"/>
    </source>
</evidence>
<evidence type="ECO:0000256" key="19">
    <source>
        <dbReference type="ARBA" id="ARBA00041177"/>
    </source>
</evidence>
<comment type="similarity">
    <text evidence="18">Belongs to the ligand-gated ion channel (TC 1.A.9) family. Acetylcholine receptor (TC 1.A.9.1) subfamily. Alpha-1/CHRNA1 sub-subfamily.</text>
</comment>
<dbReference type="InterPro" id="IPR018000">
    <property type="entry name" value="Neurotransmitter_ion_chnl_CS"/>
</dbReference>
<dbReference type="OrthoDB" id="5975154at2759"/>
<feature type="transmembrane region" description="Helical" evidence="21">
    <location>
        <begin position="635"/>
        <end position="653"/>
    </location>
</feature>
<keyword evidence="12" id="KW-0628">Postsynaptic cell membrane</keyword>
<keyword evidence="13" id="KW-1071">Ligand-gated ion channel</keyword>
<dbReference type="EMBL" id="AZIM01001513">
    <property type="protein sequence ID" value="ETE66640.1"/>
    <property type="molecule type" value="Genomic_DNA"/>
</dbReference>
<dbReference type="PRINTS" id="PR00252">
    <property type="entry name" value="NRIONCHANNEL"/>
</dbReference>
<evidence type="ECO:0000256" key="10">
    <source>
        <dbReference type="ARBA" id="ARBA00023170"/>
    </source>
</evidence>
<keyword evidence="7 21" id="KW-0406">Ion transport</keyword>
<dbReference type="FunFam" id="1.20.58.390:FF:000001">
    <property type="entry name" value="Neuronal nicotinic acetylcholine receptor subunit 3"/>
    <property type="match status" value="1"/>
</dbReference>
<evidence type="ECO:0000256" key="2">
    <source>
        <dbReference type="ARBA" id="ARBA00022475"/>
    </source>
</evidence>
<dbReference type="SUPFAM" id="SSF63712">
    <property type="entry name" value="Nicotinic receptor ligand binding domain-like"/>
    <property type="match status" value="2"/>
</dbReference>
<evidence type="ECO:0000256" key="21">
    <source>
        <dbReference type="RuleBase" id="RU000687"/>
    </source>
</evidence>
<evidence type="ECO:0000256" key="15">
    <source>
        <dbReference type="ARBA" id="ARBA00034104"/>
    </source>
</evidence>
<dbReference type="PANTHER" id="PTHR18945">
    <property type="entry name" value="NEUROTRANSMITTER GATED ION CHANNEL"/>
    <property type="match status" value="1"/>
</dbReference>
<dbReference type="CDD" id="cd19064">
    <property type="entry name" value="LGIC_TM_nAChR"/>
    <property type="match status" value="2"/>
</dbReference>
<sequence length="851" mass="97868">MNHLLNASRYNNLIRPAFNSSQLVVIELQVILSQLINVNEREQIMTTNVWLKQNTKASTNSGYRLRNADGTYEVSVYTNAIVQHNGSMLWMPPAIYKSACKIEVKHFPFDQQNCTLKFRSWTYDHSEIDMILKTGSAIMDDFTPSGEWDIVALPGRRTENPLDLNYVDVTYDFIIKRKPLFYTINLIIPCVLITSLAILVFYLPSDCGEKMTLCISVLLALTVFLLLISKIVPPTSLDVPLIGKYLMFTMVLVTFSIVTSVCVLNVHHRSPSTHAMPPWVKVVFLQRLPSFLFMRRPHNQSAGQRLTNCKKNKAESLPSDLSSTYKDCTYFVNTAAGQRYNVKLTDNPDRVSSHQDLRLRSSVKFSPDVQEAIEGVSFIADHMRSEDNNESVIEDWKYVAMVVDRLFLWIFVFELFANYNKIIRPVENASDPVMVWFEVSLSQLIKVIWNDYKLRWDPEKYGGVQYVRVPSNKIWKPDIMLYNNAIGDFQVDDKTKALLNYTGNITWMPPAIFKSSCKIDVTYFPFDYQNCTMKFGSWTYDKAQIDLVLVGSTMSLRDYWESGEWAIIKAPGYKHDIKYNCCDAFYPDITYSLYMRRLPLFYTINMIIPCLLISFLTVLVFYLPSDCGEKVTLCISVLLSLTVFLLVITETIPSTSLVIPLIGEYLLFTMLFVTLSIVITVFVLNVHYRTPRTHTMPEWVKVVFLKFLPRIMFMTRPPSNEGEGRPEKAKPSSHAELTPLNFIHMPDSRYCQDCFSCQGFTHACCLHEHKTYSKAVPSNLTQSSSSESMDAFPSSFISPEMRDVMDSIKYIAENMKLQNKAKETQDDWKYVAMVIDRIFLWVFTLATKQTA</sequence>
<feature type="transmembrane region" description="Helical" evidence="21">
    <location>
        <begin position="180"/>
        <end position="201"/>
    </location>
</feature>
<evidence type="ECO:0000256" key="3">
    <source>
        <dbReference type="ARBA" id="ARBA00022692"/>
    </source>
</evidence>
<dbReference type="Pfam" id="PF02932">
    <property type="entry name" value="Neur_chan_memb"/>
    <property type="match status" value="2"/>
</dbReference>
<name>V8NX54_OPHHA</name>
<evidence type="ECO:0000256" key="12">
    <source>
        <dbReference type="ARBA" id="ARBA00023257"/>
    </source>
</evidence>
<feature type="transmembrane region" description="Helical" evidence="21">
    <location>
        <begin position="245"/>
        <end position="266"/>
    </location>
</feature>
<feature type="transmembrane region" description="Helical" evidence="21">
    <location>
        <begin position="213"/>
        <end position="233"/>
    </location>
</feature>
<dbReference type="InterPro" id="IPR006202">
    <property type="entry name" value="Neur_chan_lig-bd"/>
</dbReference>
<dbReference type="InterPro" id="IPR006029">
    <property type="entry name" value="Neurotrans-gated_channel_TM"/>
</dbReference>
<feature type="transmembrane region" description="Helical" evidence="21">
    <location>
        <begin position="665"/>
        <end position="688"/>
    </location>
</feature>